<evidence type="ECO:0000313" key="3">
    <source>
        <dbReference type="Proteomes" id="UP000317893"/>
    </source>
</evidence>
<dbReference type="InterPro" id="IPR054239">
    <property type="entry name" value="DUF6966"/>
</dbReference>
<proteinExistence type="predicted"/>
<evidence type="ECO:0000259" key="1">
    <source>
        <dbReference type="Pfam" id="PF22294"/>
    </source>
</evidence>
<reference evidence="2 3" key="1">
    <citation type="submission" date="2019-06" db="EMBL/GenBank/DDBJ databases">
        <title>Sequencing the genomes of 1000 actinobacteria strains.</title>
        <authorList>
            <person name="Klenk H.-P."/>
        </authorList>
    </citation>
    <scope>NUCLEOTIDE SEQUENCE [LARGE SCALE GENOMIC DNA]</scope>
    <source>
        <strain evidence="2 3">DSM 18607</strain>
    </source>
</reference>
<dbReference type="OrthoDB" id="5197512at2"/>
<dbReference type="Proteomes" id="UP000317893">
    <property type="component" value="Unassembled WGS sequence"/>
</dbReference>
<keyword evidence="3" id="KW-1185">Reference proteome</keyword>
<dbReference type="Pfam" id="PF22294">
    <property type="entry name" value="DUF6966"/>
    <property type="match status" value="1"/>
</dbReference>
<evidence type="ECO:0000313" key="2">
    <source>
        <dbReference type="EMBL" id="TQJ08662.1"/>
    </source>
</evidence>
<accession>A0A542DZZ6</accession>
<sequence length="112" mass="12325">MDDVEFEQGLAVLEHALDDIAALLGGVGERHWSAWATRCGIRLRHGLYSAFPDILGGFGGMGSVNDLVLCDPNGHKVAPEDERAVNDRLRKLLTTVYREAKALKATLDQPRR</sequence>
<dbReference type="EMBL" id="VFMN01000001">
    <property type="protein sequence ID" value="TQJ08662.1"/>
    <property type="molecule type" value="Genomic_DNA"/>
</dbReference>
<comment type="caution">
    <text evidence="2">The sequence shown here is derived from an EMBL/GenBank/DDBJ whole genome shotgun (WGS) entry which is preliminary data.</text>
</comment>
<protein>
    <recommendedName>
        <fullName evidence="1">DUF6966 domain-containing protein</fullName>
    </recommendedName>
</protein>
<dbReference type="AlphaFoldDB" id="A0A542DZZ6"/>
<gene>
    <name evidence="2" type="ORF">FB458_1753</name>
</gene>
<dbReference type="RefSeq" id="WP_141848152.1">
    <property type="nucleotide sequence ID" value="NZ_BAAAPR010000004.1"/>
</dbReference>
<feature type="domain" description="DUF6966" evidence="1">
    <location>
        <begin position="27"/>
        <end position="77"/>
    </location>
</feature>
<organism evidence="2 3">
    <name type="scientific">Lapillicoccus jejuensis</name>
    <dbReference type="NCBI Taxonomy" id="402171"/>
    <lineage>
        <taxon>Bacteria</taxon>
        <taxon>Bacillati</taxon>
        <taxon>Actinomycetota</taxon>
        <taxon>Actinomycetes</taxon>
        <taxon>Micrococcales</taxon>
        <taxon>Intrasporangiaceae</taxon>
        <taxon>Lapillicoccus</taxon>
    </lineage>
</organism>
<name>A0A542DZZ6_9MICO</name>